<comment type="caution">
    <text evidence="2">The sequence shown here is derived from an EMBL/GenBank/DDBJ whole genome shotgun (WGS) entry which is preliminary data.</text>
</comment>
<gene>
    <name evidence="2" type="ORF">ACFQGR_09240</name>
</gene>
<keyword evidence="3" id="KW-1185">Reference proteome</keyword>
<organism evidence="2 3">
    <name type="scientific">Weissella sagaensis</name>
    <dbReference type="NCBI Taxonomy" id="2559928"/>
    <lineage>
        <taxon>Bacteria</taxon>
        <taxon>Bacillati</taxon>
        <taxon>Bacillota</taxon>
        <taxon>Bacilli</taxon>
        <taxon>Lactobacillales</taxon>
        <taxon>Lactobacillaceae</taxon>
        <taxon>Weissella</taxon>
    </lineage>
</organism>
<feature type="transmembrane region" description="Helical" evidence="1">
    <location>
        <begin position="62"/>
        <end position="84"/>
    </location>
</feature>
<evidence type="ECO:0008006" key="4">
    <source>
        <dbReference type="Google" id="ProtNLM"/>
    </source>
</evidence>
<accession>A0ABW1RWN0</accession>
<feature type="transmembrane region" description="Helical" evidence="1">
    <location>
        <begin position="21"/>
        <end position="42"/>
    </location>
</feature>
<protein>
    <recommendedName>
        <fullName evidence="4">DUF2975 domain-containing protein</fullName>
    </recommendedName>
</protein>
<sequence>MIKKESLIVNFLSWGLMIAKWLFGIMVFLLVTIGIGLAVPGIRKNLSYSTNILGISTSNLTVVFGAIFVSLFIFMIFFAIISYLQKLIKNIKNLSFFEITNLISIKKILHLIWVLIIVQIFYGMLEIVLGILNNQAISINFAALLISFIFVVVVQTIYILLDNGLKLKNENDSFL</sequence>
<feature type="transmembrane region" description="Helical" evidence="1">
    <location>
        <begin position="111"/>
        <end position="132"/>
    </location>
</feature>
<feature type="transmembrane region" description="Helical" evidence="1">
    <location>
        <begin position="138"/>
        <end position="161"/>
    </location>
</feature>
<dbReference type="EMBL" id="JBHSSG010000014">
    <property type="protein sequence ID" value="MFC6179554.1"/>
    <property type="molecule type" value="Genomic_DNA"/>
</dbReference>
<keyword evidence="1" id="KW-0812">Transmembrane</keyword>
<evidence type="ECO:0000313" key="2">
    <source>
        <dbReference type="EMBL" id="MFC6179554.1"/>
    </source>
</evidence>
<proteinExistence type="predicted"/>
<dbReference type="Proteomes" id="UP001596158">
    <property type="component" value="Unassembled WGS sequence"/>
</dbReference>
<evidence type="ECO:0000256" key="1">
    <source>
        <dbReference type="SAM" id="Phobius"/>
    </source>
</evidence>
<keyword evidence="1" id="KW-0472">Membrane</keyword>
<keyword evidence="1" id="KW-1133">Transmembrane helix</keyword>
<evidence type="ECO:0000313" key="3">
    <source>
        <dbReference type="Proteomes" id="UP001596158"/>
    </source>
</evidence>
<name>A0ABW1RWN0_9LACO</name>
<dbReference type="RefSeq" id="WP_042492636.1">
    <property type="nucleotide sequence ID" value="NZ_BJDT01000006.1"/>
</dbReference>
<reference evidence="3" key="1">
    <citation type="journal article" date="2019" name="Int. J. Syst. Evol. Microbiol.">
        <title>The Global Catalogue of Microorganisms (GCM) 10K type strain sequencing project: providing services to taxonomists for standard genome sequencing and annotation.</title>
        <authorList>
            <consortium name="The Broad Institute Genomics Platform"/>
            <consortium name="The Broad Institute Genome Sequencing Center for Infectious Disease"/>
            <person name="Wu L."/>
            <person name="Ma J."/>
        </authorList>
    </citation>
    <scope>NUCLEOTIDE SEQUENCE [LARGE SCALE GENOMIC DNA]</scope>
    <source>
        <strain evidence="3">CCM 8924</strain>
    </source>
</reference>